<accession>A0A0C3M4H4</accession>
<dbReference type="HOGENOM" id="CLU_3070402_0_0_1"/>
<evidence type="ECO:0000313" key="2">
    <source>
        <dbReference type="EMBL" id="KIO23831.1"/>
    </source>
</evidence>
<feature type="region of interest" description="Disordered" evidence="1">
    <location>
        <begin position="1"/>
        <end position="29"/>
    </location>
</feature>
<dbReference type="AlphaFoldDB" id="A0A0C3M4H4"/>
<reference evidence="4" key="2">
    <citation type="submission" date="2015-01" db="EMBL/GenBank/DDBJ databases">
        <title>Evolutionary Origins and Diversification of the Mycorrhizal Mutualists.</title>
        <authorList>
            <consortium name="DOE Joint Genome Institute"/>
            <consortium name="Mycorrhizal Genomics Consortium"/>
            <person name="Kohler A."/>
            <person name="Kuo A."/>
            <person name="Nagy L.G."/>
            <person name="Floudas D."/>
            <person name="Copeland A."/>
            <person name="Barry K.W."/>
            <person name="Cichocki N."/>
            <person name="Veneault-Fourrey C."/>
            <person name="LaButti K."/>
            <person name="Lindquist E.A."/>
            <person name="Lipzen A."/>
            <person name="Lundell T."/>
            <person name="Morin E."/>
            <person name="Murat C."/>
            <person name="Riley R."/>
            <person name="Ohm R."/>
            <person name="Sun H."/>
            <person name="Tunlid A."/>
            <person name="Henrissat B."/>
            <person name="Grigoriev I.V."/>
            <person name="Hibbett D.S."/>
            <person name="Martin F."/>
        </authorList>
    </citation>
    <scope>NUCLEOTIDE SEQUENCE [LARGE SCALE GENOMIC DNA]</scope>
    <source>
        <strain evidence="4">MUT 4182</strain>
    </source>
</reference>
<evidence type="ECO:0000313" key="3">
    <source>
        <dbReference type="EMBL" id="KIO28582.1"/>
    </source>
</evidence>
<name>A0A0C3M4H4_9AGAM</name>
<evidence type="ECO:0000313" key="4">
    <source>
        <dbReference type="Proteomes" id="UP000054248"/>
    </source>
</evidence>
<dbReference type="Proteomes" id="UP000054248">
    <property type="component" value="Unassembled WGS sequence"/>
</dbReference>
<feature type="compositionally biased region" description="Polar residues" evidence="1">
    <location>
        <begin position="8"/>
        <end position="25"/>
    </location>
</feature>
<sequence length="53" mass="5729">MAGEAPIVSSTTSLGARLSSHSTDGSPDWQDMNIALERLWFTKVHGKRTKSGL</sequence>
<organism evidence="3 4">
    <name type="scientific">Tulasnella calospora MUT 4182</name>
    <dbReference type="NCBI Taxonomy" id="1051891"/>
    <lineage>
        <taxon>Eukaryota</taxon>
        <taxon>Fungi</taxon>
        <taxon>Dikarya</taxon>
        <taxon>Basidiomycota</taxon>
        <taxon>Agaricomycotina</taxon>
        <taxon>Agaricomycetes</taxon>
        <taxon>Cantharellales</taxon>
        <taxon>Tulasnellaceae</taxon>
        <taxon>Tulasnella</taxon>
    </lineage>
</organism>
<reference evidence="3" key="3">
    <citation type="submission" date="2015-02" db="EMBL/GenBank/DDBJ databases">
        <title>Evolutionary Origins and Diversification of the Mycorrhizal Mutualists.</title>
        <authorList>
            <consortium name="DOE Joint Genome Institute"/>
            <consortium name="Mycorrhizal Genomics Consortium"/>
            <person name="Kohler A."/>
            <person name="Kuo A."/>
            <person name="Nagy L.G."/>
            <person name="Floudas D."/>
            <person name="Copeland A."/>
            <person name="Barry K.W."/>
            <person name="Cichocki N."/>
            <person name="Veneault-Fourrey C."/>
            <person name="LaButti K."/>
            <person name="Lindquist E.A."/>
            <person name="Lipzen A."/>
            <person name="Lundell T."/>
            <person name="Morin E."/>
            <person name="Murat C."/>
            <person name="Riley R."/>
            <person name="Ohm R."/>
            <person name="Sun H."/>
            <person name="Tunlid A."/>
            <person name="Henrissat B."/>
            <person name="Grigoriev I.V."/>
            <person name="Hibbett D.S."/>
            <person name="Martin F."/>
        </authorList>
    </citation>
    <scope>NUCLEOTIDE SEQUENCE</scope>
    <source>
        <strain evidence="3 4">MUT 4182</strain>
    </source>
</reference>
<dbReference type="EMBL" id="KN823075">
    <property type="protein sequence ID" value="KIO23831.1"/>
    <property type="molecule type" value="Genomic_DNA"/>
</dbReference>
<evidence type="ECO:0000256" key="1">
    <source>
        <dbReference type="SAM" id="MobiDB-lite"/>
    </source>
</evidence>
<dbReference type="EMBL" id="KN822993">
    <property type="protein sequence ID" value="KIO28582.1"/>
    <property type="molecule type" value="Genomic_DNA"/>
</dbReference>
<keyword evidence="4" id="KW-1185">Reference proteome</keyword>
<proteinExistence type="predicted"/>
<reference evidence="3 4" key="1">
    <citation type="submission" date="2014-04" db="EMBL/GenBank/DDBJ databases">
        <authorList>
            <consortium name="DOE Joint Genome Institute"/>
            <person name="Kuo A."/>
            <person name="Girlanda M."/>
            <person name="Perotto S."/>
            <person name="Kohler A."/>
            <person name="Nagy L.G."/>
            <person name="Floudas D."/>
            <person name="Copeland A."/>
            <person name="Barry K.W."/>
            <person name="Cichocki N."/>
            <person name="Veneault-Fourrey C."/>
            <person name="LaButti K."/>
            <person name="Lindquist E.A."/>
            <person name="Lipzen A."/>
            <person name="Lundell T."/>
            <person name="Morin E."/>
            <person name="Murat C."/>
            <person name="Sun H."/>
            <person name="Tunlid A."/>
            <person name="Henrissat B."/>
            <person name="Grigoriev I.V."/>
            <person name="Hibbett D.S."/>
            <person name="Martin F."/>
            <person name="Nordberg H.P."/>
            <person name="Cantor M.N."/>
            <person name="Hua S.X."/>
        </authorList>
    </citation>
    <scope>NUCLEOTIDE SEQUENCE [LARGE SCALE GENOMIC DNA]</scope>
    <source>
        <strain evidence="3 4">MUT 4182</strain>
    </source>
</reference>
<protein>
    <submittedName>
        <fullName evidence="3">Uncharacterized protein</fullName>
    </submittedName>
</protein>
<gene>
    <name evidence="3" type="ORF">M407DRAFT_242986</name>
    <name evidence="2" type="ORF">M407DRAFT_244662</name>
</gene>